<dbReference type="EMBL" id="AWWV01007151">
    <property type="protein sequence ID" value="OMO98025.1"/>
    <property type="molecule type" value="Genomic_DNA"/>
</dbReference>
<dbReference type="Proteomes" id="UP000188268">
    <property type="component" value="Unassembled WGS sequence"/>
</dbReference>
<sequence length="66" mass="7664">MSSKPDYPHKSYAIFDDKLYISCCGIFCFDLVTNQWSEQPRSLGQAFVSEGKCFYKRVTRLFTPLV</sequence>
<comment type="caution">
    <text evidence="1">The sequence shown here is derived from an EMBL/GenBank/DDBJ whole genome shotgun (WGS) entry which is preliminary data.</text>
</comment>
<organism evidence="1 2">
    <name type="scientific">Corchorus capsularis</name>
    <name type="common">Jute</name>
    <dbReference type="NCBI Taxonomy" id="210143"/>
    <lineage>
        <taxon>Eukaryota</taxon>
        <taxon>Viridiplantae</taxon>
        <taxon>Streptophyta</taxon>
        <taxon>Embryophyta</taxon>
        <taxon>Tracheophyta</taxon>
        <taxon>Spermatophyta</taxon>
        <taxon>Magnoliopsida</taxon>
        <taxon>eudicotyledons</taxon>
        <taxon>Gunneridae</taxon>
        <taxon>Pentapetalae</taxon>
        <taxon>rosids</taxon>
        <taxon>malvids</taxon>
        <taxon>Malvales</taxon>
        <taxon>Malvaceae</taxon>
        <taxon>Grewioideae</taxon>
        <taxon>Apeibeae</taxon>
        <taxon>Corchorus</taxon>
    </lineage>
</organism>
<keyword evidence="2" id="KW-1185">Reference proteome</keyword>
<dbReference type="Gramene" id="OMO98025">
    <property type="protein sequence ID" value="OMO98025"/>
    <property type="gene ID" value="CCACVL1_04366"/>
</dbReference>
<proteinExistence type="predicted"/>
<reference evidence="1 2" key="1">
    <citation type="submission" date="2013-09" db="EMBL/GenBank/DDBJ databases">
        <title>Corchorus capsularis genome sequencing.</title>
        <authorList>
            <person name="Alam M."/>
            <person name="Haque M.S."/>
            <person name="Islam M.S."/>
            <person name="Emdad E.M."/>
            <person name="Islam M.M."/>
            <person name="Ahmed B."/>
            <person name="Halim A."/>
            <person name="Hossen Q.M.M."/>
            <person name="Hossain M.Z."/>
            <person name="Ahmed R."/>
            <person name="Khan M.M."/>
            <person name="Islam R."/>
            <person name="Rashid M.M."/>
            <person name="Khan S.A."/>
            <person name="Rahman M.S."/>
            <person name="Alam M."/>
        </authorList>
    </citation>
    <scope>NUCLEOTIDE SEQUENCE [LARGE SCALE GENOMIC DNA]</scope>
    <source>
        <strain evidence="2">cv. CVL-1</strain>
        <tissue evidence="1">Whole seedling</tissue>
    </source>
</reference>
<name>A0A1R3JT45_COCAP</name>
<accession>A0A1R3JT45</accession>
<dbReference type="AlphaFoldDB" id="A0A1R3JT45"/>
<protein>
    <submittedName>
        <fullName evidence="1">Uncharacterized protein</fullName>
    </submittedName>
</protein>
<evidence type="ECO:0000313" key="1">
    <source>
        <dbReference type="EMBL" id="OMO98025.1"/>
    </source>
</evidence>
<gene>
    <name evidence="1" type="ORF">CCACVL1_04366</name>
</gene>
<evidence type="ECO:0000313" key="2">
    <source>
        <dbReference type="Proteomes" id="UP000188268"/>
    </source>
</evidence>